<name>A0A1N6FEG2_9FLAO</name>
<evidence type="ECO:0000313" key="2">
    <source>
        <dbReference type="Proteomes" id="UP000184782"/>
    </source>
</evidence>
<gene>
    <name evidence="1" type="ORF">SAMN05421769_1238</name>
</gene>
<dbReference type="STRING" id="59733.SAMN05421769_1238"/>
<dbReference type="Proteomes" id="UP000184782">
    <property type="component" value="Unassembled WGS sequence"/>
</dbReference>
<proteinExistence type="predicted"/>
<dbReference type="EMBL" id="FSRQ01000001">
    <property type="protein sequence ID" value="SIN93635.1"/>
    <property type="molecule type" value="Genomic_DNA"/>
</dbReference>
<evidence type="ECO:0000313" key="1">
    <source>
        <dbReference type="EMBL" id="SIN93635.1"/>
    </source>
</evidence>
<keyword evidence="2" id="KW-1185">Reference proteome</keyword>
<reference evidence="2" key="1">
    <citation type="submission" date="2016-12" db="EMBL/GenBank/DDBJ databases">
        <authorList>
            <person name="Varghese N."/>
            <person name="Submissions S."/>
        </authorList>
    </citation>
    <scope>NUCLEOTIDE SEQUENCE [LARGE SCALE GENOMIC DNA]</scope>
    <source>
        <strain evidence="2">DSM 16779</strain>
    </source>
</reference>
<organism evidence="1 2">
    <name type="scientific">Chryseobacterium scophthalmum</name>
    <dbReference type="NCBI Taxonomy" id="59733"/>
    <lineage>
        <taxon>Bacteria</taxon>
        <taxon>Pseudomonadati</taxon>
        <taxon>Bacteroidota</taxon>
        <taxon>Flavobacteriia</taxon>
        <taxon>Flavobacteriales</taxon>
        <taxon>Weeksellaceae</taxon>
        <taxon>Chryseobacterium group</taxon>
        <taxon>Chryseobacterium</taxon>
    </lineage>
</organism>
<dbReference type="RefSeq" id="WP_074229415.1">
    <property type="nucleotide sequence ID" value="NZ_FSRQ01000001.1"/>
</dbReference>
<dbReference type="OrthoDB" id="1241436at2"/>
<accession>A0A1N6FEG2</accession>
<dbReference type="AlphaFoldDB" id="A0A1N6FEG2"/>
<protein>
    <submittedName>
        <fullName evidence="1">Uncharacterized protein</fullName>
    </submittedName>
</protein>
<sequence>MKLNKIHQDLKGLYIGRETDTILGFKFSHEEEAKIYTKILQIGQWYVAPVSFETYDSYAIKLTPNKKLIDSPVYLRSGVDHCLFSNNLDNFLIFRQLKMLKSAKFKKYILDDWQLLEELSLPFREYINSLDSLEFLKEYLQNDDKLKYLENPSEFYTKVYLDFWNYYYNTPQQKEYVQLMNSMIENESYLPDFEINDYGIWKTRAYNAIGQRAYSLIDIETEKKENQFWQSFIQPHGFDAVEFDFGFIPYTTSSSFQLDTIISKFIPELGYFSKMKNHPLYKVGQILSKNKSSYNGDAHIEAAKAIDEELNDPIMAWDALVSAGYWSGVNFGNPNMNAWKAAIDLSEKHGWTEINEVLIDQLEFYNHYKDKF</sequence>